<dbReference type="GO" id="GO:0005524">
    <property type="term" value="F:ATP binding"/>
    <property type="evidence" value="ECO:0007669"/>
    <property type="project" value="InterPro"/>
</dbReference>
<dbReference type="RefSeq" id="WP_091123159.1">
    <property type="nucleotide sequence ID" value="NZ_FMHY01000002.1"/>
</dbReference>
<dbReference type="InterPro" id="IPR003959">
    <property type="entry name" value="ATPase_AAA_core"/>
</dbReference>
<dbReference type="Pfam" id="PF13304">
    <property type="entry name" value="AAA_21"/>
    <property type="match status" value="1"/>
</dbReference>
<dbReference type="PIRSF" id="PIRSF029347">
    <property type="entry name" value="RecF"/>
    <property type="match status" value="1"/>
</dbReference>
<dbReference type="InterPro" id="IPR027417">
    <property type="entry name" value="P-loop_NTPase"/>
</dbReference>
<feature type="domain" description="ATPase AAA-type core" evidence="3">
    <location>
        <begin position="289"/>
        <end position="383"/>
    </location>
</feature>
<dbReference type="PANTHER" id="PTHR40396:SF1">
    <property type="entry name" value="ATPASE AAA-TYPE CORE DOMAIN-CONTAINING PROTEIN"/>
    <property type="match status" value="1"/>
</dbReference>
<feature type="region of interest" description="Disordered" evidence="1">
    <location>
        <begin position="171"/>
        <end position="196"/>
    </location>
</feature>
<dbReference type="AlphaFoldDB" id="A0A1C6VA46"/>
<feature type="compositionally biased region" description="Low complexity" evidence="1">
    <location>
        <begin position="180"/>
        <end position="194"/>
    </location>
</feature>
<evidence type="ECO:0000256" key="1">
    <source>
        <dbReference type="SAM" id="MobiDB-lite"/>
    </source>
</evidence>
<dbReference type="PANTHER" id="PTHR40396">
    <property type="entry name" value="ATPASE-LIKE PROTEIN"/>
    <property type="match status" value="1"/>
</dbReference>
<evidence type="ECO:0000313" key="4">
    <source>
        <dbReference type="EMBL" id="SCL63166.1"/>
    </source>
</evidence>
<sequence>MITRIEAYNYRCFSTLSVDLDRYHVLAGANGAGKTTLLDLLPLLGDMLHERRITTAFLQRLDSRRSVRASTPTELLHHGTGDRIAFAVEAQLPPEVTAVLAGSSLARLDRPTPTHLRYELGLEVSRYGMEVAEEHLFLFAADGNRPMPGEMGQGRPGRDHDGELRHPDWQSVIAREGRGTTRLTAETTASETELPQIRVPPAQLALATVLPDPGLFPAALWLAQLIGEGVVFFDPEWDLLRRPAPPGDPLRLMPSGRNTPWLALYLQRADPERFASWIDHVRTALPQVESIRPVEREEDRYAYFAVRYSGGYEVTSSGLSDGTLRVLALTLLPYLPADAVPALIVTEEPENGIHPRAIETVMQSLSSLYEAQVWVSTHSPIALAHTDLADVLVARLNTDDGVSVVRGNRHPRLVDWRGSLDVGSLFAAGVLA</sequence>
<dbReference type="OrthoDB" id="104167at2"/>
<dbReference type="GO" id="GO:0016887">
    <property type="term" value="F:ATP hydrolysis activity"/>
    <property type="evidence" value="ECO:0007669"/>
    <property type="project" value="InterPro"/>
</dbReference>
<dbReference type="EMBL" id="FMHY01000002">
    <property type="protein sequence ID" value="SCL63166.1"/>
    <property type="molecule type" value="Genomic_DNA"/>
</dbReference>
<dbReference type="InterPro" id="IPR041685">
    <property type="entry name" value="AAA_GajA/Old/RecF-like"/>
</dbReference>
<dbReference type="NCBIfam" id="NF047739">
    <property type="entry name" value="antiphage_MADS3"/>
    <property type="match status" value="1"/>
</dbReference>
<dbReference type="InterPro" id="IPR014555">
    <property type="entry name" value="RecF-like"/>
</dbReference>
<proteinExistence type="predicted"/>
<organism evidence="4 5">
    <name type="scientific">Micromonospora eburnea</name>
    <dbReference type="NCBI Taxonomy" id="227316"/>
    <lineage>
        <taxon>Bacteria</taxon>
        <taxon>Bacillati</taxon>
        <taxon>Actinomycetota</taxon>
        <taxon>Actinomycetes</taxon>
        <taxon>Micromonosporales</taxon>
        <taxon>Micromonosporaceae</taxon>
        <taxon>Micromonospora</taxon>
    </lineage>
</organism>
<evidence type="ECO:0000313" key="5">
    <source>
        <dbReference type="Proteomes" id="UP000199696"/>
    </source>
</evidence>
<reference evidence="5" key="1">
    <citation type="submission" date="2016-06" db="EMBL/GenBank/DDBJ databases">
        <authorList>
            <person name="Varghese N."/>
            <person name="Submissions Spin"/>
        </authorList>
    </citation>
    <scope>NUCLEOTIDE SEQUENCE [LARGE SCALE GENOMIC DNA]</scope>
    <source>
        <strain evidence="5">DSM 44814</strain>
    </source>
</reference>
<evidence type="ECO:0000259" key="3">
    <source>
        <dbReference type="Pfam" id="PF13304"/>
    </source>
</evidence>
<protein>
    <submittedName>
        <fullName evidence="4">Predicted ATPase</fullName>
    </submittedName>
</protein>
<dbReference type="Proteomes" id="UP000199696">
    <property type="component" value="Unassembled WGS sequence"/>
</dbReference>
<evidence type="ECO:0000259" key="2">
    <source>
        <dbReference type="Pfam" id="PF13175"/>
    </source>
</evidence>
<dbReference type="Gene3D" id="3.40.50.300">
    <property type="entry name" value="P-loop containing nucleotide triphosphate hydrolases"/>
    <property type="match status" value="2"/>
</dbReference>
<feature type="domain" description="Endonuclease GajA/Old nuclease/RecF-like AAA" evidence="2">
    <location>
        <begin position="1"/>
        <end position="44"/>
    </location>
</feature>
<dbReference type="SUPFAM" id="SSF52540">
    <property type="entry name" value="P-loop containing nucleoside triphosphate hydrolases"/>
    <property type="match status" value="1"/>
</dbReference>
<accession>A0A1C6VA46</accession>
<gene>
    <name evidence="4" type="ORF">GA0070604_4911</name>
</gene>
<name>A0A1C6VA46_9ACTN</name>
<dbReference type="Pfam" id="PF13175">
    <property type="entry name" value="AAA_15"/>
    <property type="match status" value="1"/>
</dbReference>
<keyword evidence="5" id="KW-1185">Reference proteome</keyword>
<dbReference type="STRING" id="227316.GA0070604_4911"/>